<accession>A0A9P8UYK7</accession>
<evidence type="ECO:0000313" key="3">
    <source>
        <dbReference type="Proteomes" id="UP000758603"/>
    </source>
</evidence>
<evidence type="ECO:0000313" key="2">
    <source>
        <dbReference type="EMBL" id="KAH6660510.1"/>
    </source>
</evidence>
<protein>
    <submittedName>
        <fullName evidence="2">Uncharacterized protein</fullName>
    </submittedName>
</protein>
<dbReference type="Proteomes" id="UP000758603">
    <property type="component" value="Unassembled WGS sequence"/>
</dbReference>
<proteinExistence type="predicted"/>
<feature type="region of interest" description="Disordered" evidence="1">
    <location>
        <begin position="244"/>
        <end position="295"/>
    </location>
</feature>
<dbReference type="AlphaFoldDB" id="A0A9P8UYK7"/>
<reference evidence="2" key="1">
    <citation type="journal article" date="2021" name="Nat. Commun.">
        <title>Genetic determinants of endophytism in the Arabidopsis root mycobiome.</title>
        <authorList>
            <person name="Mesny F."/>
            <person name="Miyauchi S."/>
            <person name="Thiergart T."/>
            <person name="Pickel B."/>
            <person name="Atanasova L."/>
            <person name="Karlsson M."/>
            <person name="Huettel B."/>
            <person name="Barry K.W."/>
            <person name="Haridas S."/>
            <person name="Chen C."/>
            <person name="Bauer D."/>
            <person name="Andreopoulos W."/>
            <person name="Pangilinan J."/>
            <person name="LaButti K."/>
            <person name="Riley R."/>
            <person name="Lipzen A."/>
            <person name="Clum A."/>
            <person name="Drula E."/>
            <person name="Henrissat B."/>
            <person name="Kohler A."/>
            <person name="Grigoriev I.V."/>
            <person name="Martin F.M."/>
            <person name="Hacquard S."/>
        </authorList>
    </citation>
    <scope>NUCLEOTIDE SEQUENCE</scope>
    <source>
        <strain evidence="2">MPI-SDFR-AT-0073</strain>
    </source>
</reference>
<dbReference type="GeneID" id="70129712"/>
<gene>
    <name evidence="2" type="ORF">BKA67DRAFT_54075</name>
</gene>
<organism evidence="2 3">
    <name type="scientific">Truncatella angustata</name>
    <dbReference type="NCBI Taxonomy" id="152316"/>
    <lineage>
        <taxon>Eukaryota</taxon>
        <taxon>Fungi</taxon>
        <taxon>Dikarya</taxon>
        <taxon>Ascomycota</taxon>
        <taxon>Pezizomycotina</taxon>
        <taxon>Sordariomycetes</taxon>
        <taxon>Xylariomycetidae</taxon>
        <taxon>Amphisphaeriales</taxon>
        <taxon>Sporocadaceae</taxon>
        <taxon>Truncatella</taxon>
    </lineage>
</organism>
<sequence>MHDTPSSSGPFQAEGMIQACGLRKLVDAIGEMKPHTSLMVSDEDTSNGRDLLAAKRRAYGGGGVALALRFEGNIFSRPDYYSTQYKCALIKFSDHLSFRSLTRQAAPIDWILNGLGSVATPPSHDCKSLLVLGCMYSGTSLHCAPCLSLKRRQYLILCGVSYLTGPLSVTRTCGHAQGYGRVNQPVMNDGTTPCCTIRTVIRQAGNSISCLTTRNSVARNRAHGRHMVNVTFFSSHNHIHMHLAGSAAGNPPWQSPGEAPRSPEYQQPSSCKSHQHLNTNKIDSCFDPTSSKGIR</sequence>
<evidence type="ECO:0000256" key="1">
    <source>
        <dbReference type="SAM" id="MobiDB-lite"/>
    </source>
</evidence>
<keyword evidence="3" id="KW-1185">Reference proteome</keyword>
<comment type="caution">
    <text evidence="2">The sequence shown here is derived from an EMBL/GenBank/DDBJ whole genome shotgun (WGS) entry which is preliminary data.</text>
</comment>
<dbReference type="RefSeq" id="XP_045964641.1">
    <property type="nucleotide sequence ID" value="XM_046100820.1"/>
</dbReference>
<dbReference type="EMBL" id="JAGPXC010000001">
    <property type="protein sequence ID" value="KAH6660510.1"/>
    <property type="molecule type" value="Genomic_DNA"/>
</dbReference>
<name>A0A9P8UYK7_9PEZI</name>
<feature type="compositionally biased region" description="Polar residues" evidence="1">
    <location>
        <begin position="264"/>
        <end position="295"/>
    </location>
</feature>